<keyword evidence="2" id="KW-1185">Reference proteome</keyword>
<protein>
    <submittedName>
        <fullName evidence="1">Uncharacterized protein</fullName>
    </submittedName>
</protein>
<name>A0A4P6F7N0_9BACL</name>
<gene>
    <name evidence="1" type="ORF">ET464_08405</name>
</gene>
<dbReference type="Proteomes" id="UP000293568">
    <property type="component" value="Chromosome"/>
</dbReference>
<dbReference type="KEGG" id="pprt:ET464_08405"/>
<sequence>MTVAFVAISGGPCGLSVGSGVGSGPGLGSGVGSGPGLGSGVGRSGLTAAFKGKTSVLSRS</sequence>
<dbReference type="EMBL" id="CP035492">
    <property type="protein sequence ID" value="QAY66428.1"/>
    <property type="molecule type" value="Genomic_DNA"/>
</dbReference>
<organism evidence="1 2">
    <name type="scientific">Paenibacillus protaetiae</name>
    <dbReference type="NCBI Taxonomy" id="2509456"/>
    <lineage>
        <taxon>Bacteria</taxon>
        <taxon>Bacillati</taxon>
        <taxon>Bacillota</taxon>
        <taxon>Bacilli</taxon>
        <taxon>Bacillales</taxon>
        <taxon>Paenibacillaceae</taxon>
        <taxon>Paenibacillus</taxon>
    </lineage>
</organism>
<proteinExistence type="predicted"/>
<evidence type="ECO:0000313" key="1">
    <source>
        <dbReference type="EMBL" id="QAY66428.1"/>
    </source>
</evidence>
<evidence type="ECO:0000313" key="2">
    <source>
        <dbReference type="Proteomes" id="UP000293568"/>
    </source>
</evidence>
<accession>A0A4P6F7N0</accession>
<reference evidence="1 2" key="1">
    <citation type="submission" date="2019-01" db="EMBL/GenBank/DDBJ databases">
        <title>Genome sequencing of strain FW100M-2.</title>
        <authorList>
            <person name="Heo J."/>
            <person name="Kim S.-J."/>
            <person name="Kim J.-S."/>
            <person name="Hong S.-B."/>
            <person name="Kwon S.-W."/>
        </authorList>
    </citation>
    <scope>NUCLEOTIDE SEQUENCE [LARGE SCALE GENOMIC DNA]</scope>
    <source>
        <strain evidence="1 2">FW100M-2</strain>
    </source>
</reference>
<dbReference type="AlphaFoldDB" id="A0A4P6F7N0"/>